<evidence type="ECO:0000259" key="1">
    <source>
        <dbReference type="Pfam" id="PF00931"/>
    </source>
</evidence>
<evidence type="ECO:0008006" key="5">
    <source>
        <dbReference type="Google" id="ProtNLM"/>
    </source>
</evidence>
<dbReference type="InterPro" id="IPR011990">
    <property type="entry name" value="TPR-like_helical_dom_sf"/>
</dbReference>
<reference evidence="3 4" key="1">
    <citation type="submission" date="2015-01" db="EMBL/GenBank/DDBJ databases">
        <title>The Genome Sequence of Exophiala spinifera CBS89968.</title>
        <authorList>
            <consortium name="The Broad Institute Genomics Platform"/>
            <person name="Cuomo C."/>
            <person name="de Hoog S."/>
            <person name="Gorbushina A."/>
            <person name="Stielow B."/>
            <person name="Teixiera M."/>
            <person name="Abouelleil A."/>
            <person name="Chapman S.B."/>
            <person name="Priest M."/>
            <person name="Young S.K."/>
            <person name="Wortman J."/>
            <person name="Nusbaum C."/>
            <person name="Birren B."/>
        </authorList>
    </citation>
    <scope>NUCLEOTIDE SEQUENCE [LARGE SCALE GENOMIC DNA]</scope>
    <source>
        <strain evidence="3 4">CBS 89968</strain>
    </source>
</reference>
<dbReference type="InterPro" id="IPR019734">
    <property type="entry name" value="TPR_rpt"/>
</dbReference>
<dbReference type="RefSeq" id="XP_016238017.1">
    <property type="nucleotide sequence ID" value="XM_016379340.1"/>
</dbReference>
<feature type="domain" description="NB-ARC" evidence="1">
    <location>
        <begin position="288"/>
        <end position="420"/>
    </location>
</feature>
<gene>
    <name evidence="3" type="ORF">PV08_04996</name>
</gene>
<evidence type="ECO:0000313" key="4">
    <source>
        <dbReference type="Proteomes" id="UP000053328"/>
    </source>
</evidence>
<dbReference type="Pfam" id="PF13424">
    <property type="entry name" value="TPR_12"/>
    <property type="match status" value="3"/>
</dbReference>
<proteinExistence type="predicted"/>
<dbReference type="GeneID" id="27332079"/>
<dbReference type="PANTHER" id="PTHR10622:SF11">
    <property type="entry name" value="HET-DOMAIN-CONTAINING PROTEIN"/>
    <property type="match status" value="1"/>
</dbReference>
<dbReference type="Pfam" id="PF06985">
    <property type="entry name" value="HET"/>
    <property type="match status" value="1"/>
</dbReference>
<dbReference type="InterPro" id="IPR002182">
    <property type="entry name" value="NB-ARC"/>
</dbReference>
<protein>
    <recommendedName>
        <fullName evidence="5">Heterokaryon incompatibility domain-containing protein</fullName>
    </recommendedName>
</protein>
<keyword evidence="4" id="KW-1185">Reference proteome</keyword>
<dbReference type="Pfam" id="PF00931">
    <property type="entry name" value="NB-ARC"/>
    <property type="match status" value="1"/>
</dbReference>
<name>A0A0D1YRB5_9EURO</name>
<organism evidence="3 4">
    <name type="scientific">Exophiala spinifera</name>
    <dbReference type="NCBI Taxonomy" id="91928"/>
    <lineage>
        <taxon>Eukaryota</taxon>
        <taxon>Fungi</taxon>
        <taxon>Dikarya</taxon>
        <taxon>Ascomycota</taxon>
        <taxon>Pezizomycotina</taxon>
        <taxon>Eurotiomycetes</taxon>
        <taxon>Chaetothyriomycetidae</taxon>
        <taxon>Chaetothyriales</taxon>
        <taxon>Herpotrichiellaceae</taxon>
        <taxon>Exophiala</taxon>
    </lineage>
</organism>
<feature type="domain" description="Heterokaryon incompatibility" evidence="2">
    <location>
        <begin position="25"/>
        <end position="114"/>
    </location>
</feature>
<dbReference type="HOGENOM" id="CLU_000288_125_4_1"/>
<accession>A0A0D1YRB5</accession>
<evidence type="ECO:0000313" key="3">
    <source>
        <dbReference type="EMBL" id="KIW17801.1"/>
    </source>
</evidence>
<dbReference type="SUPFAM" id="SSF48452">
    <property type="entry name" value="TPR-like"/>
    <property type="match status" value="2"/>
</dbReference>
<dbReference type="STRING" id="91928.A0A0D1YRB5"/>
<evidence type="ECO:0000259" key="2">
    <source>
        <dbReference type="Pfam" id="PF06985"/>
    </source>
</evidence>
<dbReference type="AlphaFoldDB" id="A0A0D1YRB5"/>
<dbReference type="Gene3D" id="1.25.40.10">
    <property type="entry name" value="Tetratricopeptide repeat domain"/>
    <property type="match status" value="2"/>
</dbReference>
<dbReference type="Pfam" id="PF13374">
    <property type="entry name" value="TPR_10"/>
    <property type="match status" value="2"/>
</dbReference>
<dbReference type="Gene3D" id="3.40.50.300">
    <property type="entry name" value="P-loop containing nucleotide triphosphate hydrolases"/>
    <property type="match status" value="1"/>
</dbReference>
<dbReference type="Proteomes" id="UP000053328">
    <property type="component" value="Unassembled WGS sequence"/>
</dbReference>
<dbReference type="PANTHER" id="PTHR10622">
    <property type="entry name" value="HET DOMAIN-CONTAINING PROTEIN"/>
    <property type="match status" value="1"/>
</dbReference>
<dbReference type="VEuPathDB" id="FungiDB:PV08_04996"/>
<dbReference type="GO" id="GO:0043531">
    <property type="term" value="F:ADP binding"/>
    <property type="evidence" value="ECO:0007669"/>
    <property type="project" value="InterPro"/>
</dbReference>
<dbReference type="InterPro" id="IPR027417">
    <property type="entry name" value="P-loop_NTPase"/>
</dbReference>
<dbReference type="OrthoDB" id="4160981at2759"/>
<dbReference type="InterPro" id="IPR010730">
    <property type="entry name" value="HET"/>
</dbReference>
<dbReference type="EMBL" id="KN847494">
    <property type="protein sequence ID" value="KIW17801.1"/>
    <property type="molecule type" value="Genomic_DNA"/>
</dbReference>
<dbReference type="SUPFAM" id="SSF52540">
    <property type="entry name" value="P-loop containing nucleoside triphosphate hydrolases"/>
    <property type="match status" value="1"/>
</dbReference>
<sequence>MRLLQCSESGKFILTKDLIEPVPPFAILSHTWAADTEEVTYRDIVEGHGETKAGYDKIRFCGERAKCDNLEYFWVDTCCIDRSSSSELAEAINSMFRWYGNAVKCYVYLSDVSRPTLNIVNTSEEPLWEKQFRNSRWFTRGWTLQELIAPRTVEFFSKERCLLGDKRSLEEIIHGTTGIALEALRGGRPLQEFGVDERMSWAKHRNTSRPEDAAYSLLGIFGVYMPPIYGEGRGGALRRLWKELEDPRFKQFRSSFNDAPVDLLSVHFMDRQQELTQLRDAHQVYGENGPARCAIWGIPGVGKTQLAIRYSKMFMEDPTVSATLWVSCSTLERVHQGFSEMLVLIDHPDQFKLEHNARIIAARRWLEQPEVSGIYRWLLVLDNVDMTTVDFLRENLPRQGKRGRILITTRTEAVAQAVCRASGRSHPHFEVKPPTVEDSATFFLRSLGVSPKSLSSVGQRQVADLMKSLGCLPLAVEHVASFMSQTSQTIDVFTRLYHGKQKSDFFDWENLLSAYEVKSISNIFKTHLLDLRRSSPEVYGLLNILVFWDPEKIEYETIRMGASFLLSLSETTETPSKSEQKRHWTLWFIPSLIKAHCFGFASNSQSSVRIASNLVPAKDGLLSSELKSIINMMSSEVRLQSALQQLQMLSLIKRRSTEGGGAYSIHDLTQTLVQVSLESEGACLQWFKCAVRMACGAFREIRNPDMPEYWHRCDGLISHILSLTKYGASVDPSNTELLSARGHAAVYWCKRGRYHEAREMYQQILSIGHIDDTQAIQWKLGLAEVNWHLSDHTESALLYEQVRRIRESQLGADHPDVLHVVEKLALVYRSQARYEEARSMLEHVLQSRRKSLGQDDLVTVQAVENLALTVNEYGEAENNQALYLEAENLHKLALGYREAQLGADHLDSLWTVDNLATNYRAQGRHLEALEIYERVLKGRTSQLGEDHPQTLWTVANLGSTYTGLGRFQEAEAMYKRAVVANGKQLGHDHTQTLWVVEGLADVYRQQSRFEEAATLYDRALRGMQGRVGFEHPSVMRIMHKLANLYRDSNDLTESIKMFESLLELRESWQRSGNAEMLRTYHDAAATYVRVGMYAQAEECYRQEFARSVEELGSSHVETRKRERKLADFLKDRELQGKAAGGGM</sequence>
<dbReference type="SMART" id="SM00028">
    <property type="entry name" value="TPR"/>
    <property type="match status" value="7"/>
</dbReference>